<evidence type="ECO:0000256" key="1">
    <source>
        <dbReference type="ARBA" id="ARBA00010126"/>
    </source>
</evidence>
<feature type="region of interest" description="Disordered" evidence="3">
    <location>
        <begin position="279"/>
        <end position="403"/>
    </location>
</feature>
<proteinExistence type="inferred from homology"/>
<feature type="domain" description="Nuclear speckle splicing regulatory protein 1 N-terminal" evidence="4">
    <location>
        <begin position="82"/>
        <end position="199"/>
    </location>
</feature>
<keyword evidence="6" id="KW-1185">Reference proteome</keyword>
<feature type="compositionally biased region" description="Polar residues" evidence="3">
    <location>
        <begin position="64"/>
        <end position="75"/>
    </location>
</feature>
<feature type="region of interest" description="Disordered" evidence="3">
    <location>
        <begin position="16"/>
        <end position="75"/>
    </location>
</feature>
<keyword evidence="2" id="KW-0175">Coiled coil</keyword>
<evidence type="ECO:0000259" key="4">
    <source>
        <dbReference type="Pfam" id="PF09745"/>
    </source>
</evidence>
<gene>
    <name evidence="5" type="ORF">AMS68_006335</name>
</gene>
<evidence type="ECO:0000256" key="3">
    <source>
        <dbReference type="SAM" id="MobiDB-lite"/>
    </source>
</evidence>
<feature type="region of interest" description="Disordered" evidence="3">
    <location>
        <begin position="151"/>
        <end position="244"/>
    </location>
</feature>
<organism evidence="5 6">
    <name type="scientific">Peltaster fructicola</name>
    <dbReference type="NCBI Taxonomy" id="286661"/>
    <lineage>
        <taxon>Eukaryota</taxon>
        <taxon>Fungi</taxon>
        <taxon>Dikarya</taxon>
        <taxon>Ascomycota</taxon>
        <taxon>Pezizomycotina</taxon>
        <taxon>Dothideomycetes</taxon>
        <taxon>Dothideomycetes incertae sedis</taxon>
        <taxon>Peltaster</taxon>
    </lineage>
</organism>
<feature type="compositionally biased region" description="Basic and acidic residues" evidence="3">
    <location>
        <begin position="175"/>
        <end position="197"/>
    </location>
</feature>
<evidence type="ECO:0000313" key="6">
    <source>
        <dbReference type="Proteomes" id="UP000503462"/>
    </source>
</evidence>
<dbReference type="OrthoDB" id="446635at2759"/>
<feature type="compositionally biased region" description="Basic residues" evidence="3">
    <location>
        <begin position="463"/>
        <end position="473"/>
    </location>
</feature>
<evidence type="ECO:0000313" key="5">
    <source>
        <dbReference type="EMBL" id="QIX00818.1"/>
    </source>
</evidence>
<name>A0A6H0Y1T9_9PEZI</name>
<protein>
    <recommendedName>
        <fullName evidence="4">Nuclear speckle splicing regulatory protein 1 N-terminal domain-containing protein</fullName>
    </recommendedName>
</protein>
<comment type="similarity">
    <text evidence="1">Belongs to the NSRP1 family.</text>
</comment>
<dbReference type="InterPro" id="IPR018612">
    <property type="entry name" value="NSRP1_N"/>
</dbReference>
<dbReference type="AlphaFoldDB" id="A0A6H0Y1T9"/>
<dbReference type="Proteomes" id="UP000503462">
    <property type="component" value="Chromosome 4"/>
</dbReference>
<dbReference type="PANTHER" id="PTHR47845:SF1">
    <property type="entry name" value="NUCLEAR SPECKLE SPLICING REGULATORY PROTEIN 1 HOMOLOG"/>
    <property type="match status" value="1"/>
</dbReference>
<evidence type="ECO:0000256" key="2">
    <source>
        <dbReference type="ARBA" id="ARBA00023054"/>
    </source>
</evidence>
<feature type="compositionally biased region" description="Basic and acidic residues" evidence="3">
    <location>
        <begin position="151"/>
        <end position="167"/>
    </location>
</feature>
<dbReference type="PANTHER" id="PTHR47845">
    <property type="entry name" value="NUCLEAR SPECKLE SPLICING REGULATORY PROTEIN 1 HOMOLOG"/>
    <property type="match status" value="1"/>
</dbReference>
<dbReference type="InterPro" id="IPR053246">
    <property type="entry name" value="NS_splicing_regulatory_protein"/>
</dbReference>
<sequence>MPLKFGLNVKKAEPIKKSIWDEPELDDDDQPAAEDDVAPVRGPPKKFGSNVPSKGAAGPPTRLKNANVTDNGQNASSLYNANKQIKAAEEADAAIFDYDTFLDAKNELKEARKEVARQEAVERKPKYINNLLDAAARRKQDQLVAQEKLLQRERETEGDEFADKEKFVTGAYKQQQEETRRVQEEDRARAEADDERRRRQGGGMQSFYRSVMDQTEKSHQEAVEAAARYDKSKSSATTDEVTKNDADLAAEMKAKGVTVHVNEEGQLVDKRQLLTAGLNIAPSGQGKGASGSDHLKTSARAQPAFKRDYASDRAQGERQRKLIEEQIESSAKRKREEEEEQRAQQERDAKSKKTDKDPEDETPLSNIFKDVDCAFSHAEPTAPRQSSDSKKLVRESLVAGSEPDHDAILVALQQEIDKHNSIASDAEDHIRKRRRRRERHNAEKASSSGRRFRFKDGTTTREKHSKQRRTRHRQPSEEHSTEAAHPFPREPAPPNPPTDDAFLSSLLDALADDEAAAYWESVYSQPIHAFSRPTIRTAKGELEEMSDDQYAAWVKEKMWEKQHPEVVIERDRAARKQQEEEYAKQKKKDDFVRRREKEAWERASEYKTTEDYEYVFDHQSSHNTTESSIPSTRWHDAWIEYLAAWEKLNDEGTADTSQLPRPTLPSKPLTRPHIEEFMQNMPLQSGQTRQHVLKVERVRWHPDKIQQRFRGKADDDTMKTVTNIFQIIDAIWTDGISSRS</sequence>
<feature type="compositionally biased region" description="Basic and acidic residues" evidence="3">
    <location>
        <begin position="214"/>
        <end position="233"/>
    </location>
</feature>
<reference evidence="5 6" key="1">
    <citation type="journal article" date="2016" name="Sci. Rep.">
        <title>Peltaster fructicola genome reveals evolution from an invasive phytopathogen to an ectophytic parasite.</title>
        <authorList>
            <person name="Xu C."/>
            <person name="Chen H."/>
            <person name="Gleason M.L."/>
            <person name="Xu J.R."/>
            <person name="Liu H."/>
            <person name="Zhang R."/>
            <person name="Sun G."/>
        </authorList>
    </citation>
    <scope>NUCLEOTIDE SEQUENCE [LARGE SCALE GENOMIC DNA]</scope>
    <source>
        <strain evidence="5 6">LNHT1506</strain>
    </source>
</reference>
<accession>A0A6H0Y1T9</accession>
<feature type="compositionally biased region" description="Basic and acidic residues" evidence="3">
    <location>
        <begin position="417"/>
        <end position="430"/>
    </location>
</feature>
<feature type="compositionally biased region" description="Basic and acidic residues" evidence="3">
    <location>
        <begin position="305"/>
        <end position="356"/>
    </location>
</feature>
<dbReference type="Pfam" id="PF09745">
    <property type="entry name" value="NSRP1_N"/>
    <property type="match status" value="1"/>
</dbReference>
<feature type="region of interest" description="Disordered" evidence="3">
    <location>
        <begin position="417"/>
        <end position="505"/>
    </location>
</feature>
<dbReference type="EMBL" id="CP051142">
    <property type="protein sequence ID" value="QIX00818.1"/>
    <property type="molecule type" value="Genomic_DNA"/>
</dbReference>
<dbReference type="GO" id="GO:0000381">
    <property type="term" value="P:regulation of alternative mRNA splicing, via spliceosome"/>
    <property type="evidence" value="ECO:0007669"/>
    <property type="project" value="InterPro"/>
</dbReference>
<feature type="compositionally biased region" description="Acidic residues" evidence="3">
    <location>
        <begin position="21"/>
        <end position="37"/>
    </location>
</feature>